<proteinExistence type="predicted"/>
<keyword evidence="2" id="KW-1133">Transmembrane helix</keyword>
<sequence>MSENSKNSKSPNSEKAAKARKRYEHLLDDATKELNEWTGENEAVEIHLFRMFSEIFKKHGKDEADALFIVGTKSTTPALATVSSAPVKPWLFSRVFALLGSSFALLTLLFLVFHSDKAVPGMLFIGSLMVPFSLLIMFFEINVFKNVSVFQTTEVFLIGGILSLIMTMILYSIIPSGNGVSIGSAFAIGFIEETAKMLIIFYFVNHFRLNYIFNGMLIGAAVGAGFAVFETAGYTGEYGLVTLFIRSWQALGTHTIWSAMVGAAIVLAKERHVPINRDSLKDMKFLRFYLLAIFLHAMWDWNIPGELFNTFDLQKLSLIIIGWVAIFVLINAGLREVRTLQGQTIESTYLL</sequence>
<organism evidence="3 4">
    <name type="scientific">Secundilactobacillus malefermentans</name>
    <dbReference type="NCBI Taxonomy" id="176292"/>
    <lineage>
        <taxon>Bacteria</taxon>
        <taxon>Bacillati</taxon>
        <taxon>Bacillota</taxon>
        <taxon>Bacilli</taxon>
        <taxon>Lactobacillales</taxon>
        <taxon>Lactobacillaceae</taxon>
        <taxon>Secundilactobacillus</taxon>
    </lineage>
</organism>
<keyword evidence="4" id="KW-1185">Reference proteome</keyword>
<dbReference type="EMBL" id="PUFO01000094">
    <property type="protein sequence ID" value="TDG72955.1"/>
    <property type="molecule type" value="Genomic_DNA"/>
</dbReference>
<evidence type="ECO:0000256" key="2">
    <source>
        <dbReference type="SAM" id="Phobius"/>
    </source>
</evidence>
<dbReference type="GO" id="GO:0008233">
    <property type="term" value="F:peptidase activity"/>
    <property type="evidence" value="ECO:0007669"/>
    <property type="project" value="InterPro"/>
</dbReference>
<dbReference type="OrthoDB" id="153483at2"/>
<dbReference type="Proteomes" id="UP000294854">
    <property type="component" value="Unassembled WGS sequence"/>
</dbReference>
<evidence type="ECO:0000313" key="4">
    <source>
        <dbReference type="Proteomes" id="UP000294854"/>
    </source>
</evidence>
<keyword evidence="1" id="KW-0175">Coiled coil</keyword>
<feature type="transmembrane region" description="Helical" evidence="2">
    <location>
        <begin position="316"/>
        <end position="334"/>
    </location>
</feature>
<name>A0A4R5NFY2_9LACO</name>
<feature type="coiled-coil region" evidence="1">
    <location>
        <begin position="13"/>
        <end position="47"/>
    </location>
</feature>
<gene>
    <name evidence="3" type="ORF">C5L31_000280</name>
</gene>
<feature type="transmembrane region" description="Helical" evidence="2">
    <location>
        <begin position="249"/>
        <end position="268"/>
    </location>
</feature>
<dbReference type="PANTHER" id="PTHR36844:SF1">
    <property type="entry name" value="PROTEASE PRSW"/>
    <property type="match status" value="1"/>
</dbReference>
<protein>
    <recommendedName>
        <fullName evidence="5">PrsW family intramembrane metalloprotease</fullName>
    </recommendedName>
</protein>
<dbReference type="InterPro" id="IPR026898">
    <property type="entry name" value="PrsW"/>
</dbReference>
<dbReference type="PANTHER" id="PTHR36844">
    <property type="entry name" value="PROTEASE PRSW"/>
    <property type="match status" value="1"/>
</dbReference>
<feature type="transmembrane region" description="Helical" evidence="2">
    <location>
        <begin position="288"/>
        <end position="304"/>
    </location>
</feature>
<reference evidence="3 4" key="1">
    <citation type="journal article" date="2019" name="Appl. Microbiol. Biotechnol.">
        <title>Uncovering carbohydrate metabolism through a genotype-phenotype association study of 56 lactic acid bacteria genomes.</title>
        <authorList>
            <person name="Buron-Moles G."/>
            <person name="Chailyan A."/>
            <person name="Dolejs I."/>
            <person name="Forster J."/>
            <person name="Miks M.H."/>
        </authorList>
    </citation>
    <scope>NUCLEOTIDE SEQUENCE [LARGE SCALE GENOMIC DNA]</scope>
    <source>
        <strain evidence="3 4">ATCC 49373</strain>
    </source>
</reference>
<keyword evidence="2" id="KW-0812">Transmembrane</keyword>
<dbReference type="AlphaFoldDB" id="A0A4R5NFY2"/>
<evidence type="ECO:0000313" key="3">
    <source>
        <dbReference type="EMBL" id="TDG72955.1"/>
    </source>
</evidence>
<feature type="transmembrane region" description="Helical" evidence="2">
    <location>
        <begin position="180"/>
        <end position="204"/>
    </location>
</feature>
<dbReference type="RefSeq" id="WP_010619442.1">
    <property type="nucleotide sequence ID" value="NZ_CP042371.1"/>
</dbReference>
<dbReference type="STRING" id="1122149.FD44_GL001100"/>
<keyword evidence="2" id="KW-0472">Membrane</keyword>
<feature type="transmembrane region" description="Helical" evidence="2">
    <location>
        <begin position="121"/>
        <end position="143"/>
    </location>
</feature>
<feature type="transmembrane region" description="Helical" evidence="2">
    <location>
        <begin position="95"/>
        <end position="115"/>
    </location>
</feature>
<evidence type="ECO:0008006" key="5">
    <source>
        <dbReference type="Google" id="ProtNLM"/>
    </source>
</evidence>
<accession>A0A4R5NFY2</accession>
<feature type="transmembrane region" description="Helical" evidence="2">
    <location>
        <begin position="211"/>
        <end position="229"/>
    </location>
</feature>
<evidence type="ECO:0000256" key="1">
    <source>
        <dbReference type="SAM" id="Coils"/>
    </source>
</evidence>
<feature type="transmembrane region" description="Helical" evidence="2">
    <location>
        <begin position="155"/>
        <end position="174"/>
    </location>
</feature>
<comment type="caution">
    <text evidence="3">The sequence shown here is derived from an EMBL/GenBank/DDBJ whole genome shotgun (WGS) entry which is preliminary data.</text>
</comment>
<dbReference type="Pfam" id="PF13367">
    <property type="entry name" value="PrsW-protease"/>
    <property type="match status" value="1"/>
</dbReference>